<sequence length="338" mass="36730">MATQQDQGGLPISIAHQHQHFRLLELPPEIVELLEKPDPPLLSIKSQAASAAKPAYAVLCTPDKSFQLRQVQTSNSLFVTQPALEAHGNEIPIPVTRAIALCSSTLELHASTASAISLLRETLPVYHIVAGDVDATANGRTKAHVFNDMPLSDGECQVAWTQLMAFETDQGSYQPSPSALSQVWRSIMAAALAEAIPLDKQFMINDVATAVAEEGHPASLTQAILAYLATDDTDSSGPWSCLDRAKTVAFAGKTLLEARRGEDFLIADFTDTWEDRLPEVWRKDAQLTAIEGLYEFPSDTTIRAKSKTASATVADSGTPALKPSARKWHEKFAKTRKK</sequence>
<dbReference type="OrthoDB" id="5199543at2759"/>
<protein>
    <recommendedName>
        <fullName evidence="6">Sister chromatid cohesion protein-like protein Dcc1</fullName>
    </recommendedName>
</protein>
<dbReference type="Pfam" id="PF09724">
    <property type="entry name" value="Dcc1"/>
    <property type="match status" value="1"/>
</dbReference>
<dbReference type="AlphaFoldDB" id="A0A9Q9DS68"/>
<dbReference type="GO" id="GO:0000785">
    <property type="term" value="C:chromatin"/>
    <property type="evidence" value="ECO:0007669"/>
    <property type="project" value="TreeGrafter"/>
</dbReference>
<dbReference type="PANTHER" id="PTHR13395:SF6">
    <property type="entry name" value="SISTER CHROMATID COHESION PROTEIN DCC1"/>
    <property type="match status" value="1"/>
</dbReference>
<keyword evidence="2" id="KW-0235">DNA replication</keyword>
<keyword evidence="5" id="KW-1185">Reference proteome</keyword>
<accession>A0A9Q9DS68</accession>
<evidence type="ECO:0000256" key="2">
    <source>
        <dbReference type="ARBA" id="ARBA00022705"/>
    </source>
</evidence>
<evidence type="ECO:0000313" key="5">
    <source>
        <dbReference type="Proteomes" id="UP001056012"/>
    </source>
</evidence>
<dbReference type="GO" id="GO:0006260">
    <property type="term" value="P:DNA replication"/>
    <property type="evidence" value="ECO:0007669"/>
    <property type="project" value="UniProtKB-KW"/>
</dbReference>
<dbReference type="VEuPathDB" id="FungiDB:yc1106_03390"/>
<dbReference type="EMBL" id="CP089275">
    <property type="protein sequence ID" value="USP76116.1"/>
    <property type="molecule type" value="Genomic_DNA"/>
</dbReference>
<dbReference type="PANTHER" id="PTHR13395">
    <property type="entry name" value="SISTER CHROMATID COHESION PROTEIN DCC1-RELATED"/>
    <property type="match status" value="1"/>
</dbReference>
<dbReference type="GO" id="GO:0034088">
    <property type="term" value="P:maintenance of mitotic sister chromatid cohesion"/>
    <property type="evidence" value="ECO:0007669"/>
    <property type="project" value="TreeGrafter"/>
</dbReference>
<evidence type="ECO:0000313" key="4">
    <source>
        <dbReference type="EMBL" id="USP76116.1"/>
    </source>
</evidence>
<organism evidence="4 5">
    <name type="scientific">Curvularia clavata</name>
    <dbReference type="NCBI Taxonomy" id="95742"/>
    <lineage>
        <taxon>Eukaryota</taxon>
        <taxon>Fungi</taxon>
        <taxon>Dikarya</taxon>
        <taxon>Ascomycota</taxon>
        <taxon>Pezizomycotina</taxon>
        <taxon>Dothideomycetes</taxon>
        <taxon>Pleosporomycetidae</taxon>
        <taxon>Pleosporales</taxon>
        <taxon>Pleosporineae</taxon>
        <taxon>Pleosporaceae</taxon>
        <taxon>Curvularia</taxon>
    </lineage>
</organism>
<proteinExistence type="inferred from homology"/>
<dbReference type="InterPro" id="IPR019128">
    <property type="entry name" value="Dcc1"/>
</dbReference>
<feature type="region of interest" description="Disordered" evidence="3">
    <location>
        <begin position="307"/>
        <end position="338"/>
    </location>
</feature>
<dbReference type="Proteomes" id="UP001056012">
    <property type="component" value="Chromosome 2"/>
</dbReference>
<reference evidence="4" key="1">
    <citation type="submission" date="2021-12" db="EMBL/GenBank/DDBJ databases">
        <title>Curvularia clavata genome.</title>
        <authorList>
            <person name="Cao Y."/>
        </authorList>
    </citation>
    <scope>NUCLEOTIDE SEQUENCE</scope>
    <source>
        <strain evidence="4">Yc1106</strain>
    </source>
</reference>
<feature type="compositionally biased region" description="Basic residues" evidence="3">
    <location>
        <begin position="324"/>
        <end position="338"/>
    </location>
</feature>
<evidence type="ECO:0000256" key="3">
    <source>
        <dbReference type="SAM" id="MobiDB-lite"/>
    </source>
</evidence>
<evidence type="ECO:0000256" key="1">
    <source>
        <dbReference type="ARBA" id="ARBA00007017"/>
    </source>
</evidence>
<dbReference type="GO" id="GO:0000775">
    <property type="term" value="C:chromosome, centromeric region"/>
    <property type="evidence" value="ECO:0007669"/>
    <property type="project" value="TreeGrafter"/>
</dbReference>
<comment type="similarity">
    <text evidence="1">Belongs to the DCC1 family.</text>
</comment>
<evidence type="ECO:0008006" key="6">
    <source>
        <dbReference type="Google" id="ProtNLM"/>
    </source>
</evidence>
<gene>
    <name evidence="4" type="ORF">yc1106_03390</name>
</gene>
<name>A0A9Q9DS68_CURCL</name>
<dbReference type="GO" id="GO:0031390">
    <property type="term" value="C:Ctf18 RFC-like complex"/>
    <property type="evidence" value="ECO:0007669"/>
    <property type="project" value="InterPro"/>
</dbReference>